<feature type="repeat" description="PPR" evidence="2">
    <location>
        <begin position="87"/>
        <end position="121"/>
    </location>
</feature>
<feature type="repeat" description="PPR" evidence="2">
    <location>
        <begin position="188"/>
        <end position="222"/>
    </location>
</feature>
<comment type="caution">
    <text evidence="3">The sequence shown here is derived from an EMBL/GenBank/DDBJ whole genome shotgun (WGS) entry which is preliminary data.</text>
</comment>
<dbReference type="Pfam" id="PF01535">
    <property type="entry name" value="PPR"/>
    <property type="match status" value="5"/>
</dbReference>
<evidence type="ECO:0000256" key="1">
    <source>
        <dbReference type="ARBA" id="ARBA00022737"/>
    </source>
</evidence>
<dbReference type="PANTHER" id="PTHR24015">
    <property type="entry name" value="OS07G0578800 PROTEIN-RELATED"/>
    <property type="match status" value="1"/>
</dbReference>
<feature type="repeat" description="PPR" evidence="2">
    <location>
        <begin position="391"/>
        <end position="425"/>
    </location>
</feature>
<dbReference type="InterPro" id="IPR046960">
    <property type="entry name" value="PPR_At4g14850-like_plant"/>
</dbReference>
<dbReference type="Gene3D" id="1.25.40.10">
    <property type="entry name" value="Tetratricopeptide repeat domain"/>
    <property type="match status" value="4"/>
</dbReference>
<dbReference type="FunFam" id="1.25.40.10:FF:000090">
    <property type="entry name" value="Pentatricopeptide repeat-containing protein, chloroplastic"/>
    <property type="match status" value="1"/>
</dbReference>
<dbReference type="FunFam" id="1.25.40.10:FF:000396">
    <property type="entry name" value="Pentatricopeptide repeat-containing protein At2g36730"/>
    <property type="match status" value="1"/>
</dbReference>
<gene>
    <name evidence="3" type="ORF">LIER_00054</name>
</gene>
<dbReference type="EMBL" id="BAABME010000003">
    <property type="protein sequence ID" value="GAA0138277.1"/>
    <property type="molecule type" value="Genomic_DNA"/>
</dbReference>
<dbReference type="GO" id="GO:0009451">
    <property type="term" value="P:RNA modification"/>
    <property type="evidence" value="ECO:0007669"/>
    <property type="project" value="InterPro"/>
</dbReference>
<feature type="repeat" description="PPR" evidence="2">
    <location>
        <begin position="259"/>
        <end position="293"/>
    </location>
</feature>
<dbReference type="InterPro" id="IPR011990">
    <property type="entry name" value="TPR-like_helical_dom_sf"/>
</dbReference>
<evidence type="ECO:0008006" key="5">
    <source>
        <dbReference type="Google" id="ProtNLM"/>
    </source>
</evidence>
<evidence type="ECO:0000313" key="3">
    <source>
        <dbReference type="EMBL" id="GAA0138277.1"/>
    </source>
</evidence>
<dbReference type="InterPro" id="IPR046848">
    <property type="entry name" value="E_motif"/>
</dbReference>
<protein>
    <recommendedName>
        <fullName evidence="5">Pentatricopeptide repeat-containing protein</fullName>
    </recommendedName>
</protein>
<dbReference type="PROSITE" id="PS51375">
    <property type="entry name" value="PPR"/>
    <property type="match status" value="4"/>
</dbReference>
<dbReference type="SUPFAM" id="SSF48452">
    <property type="entry name" value="TPR-like"/>
    <property type="match status" value="1"/>
</dbReference>
<dbReference type="Proteomes" id="UP001454036">
    <property type="component" value="Unassembled WGS sequence"/>
</dbReference>
<dbReference type="GO" id="GO:0003723">
    <property type="term" value="F:RNA binding"/>
    <property type="evidence" value="ECO:0007669"/>
    <property type="project" value="InterPro"/>
</dbReference>
<dbReference type="InterPro" id="IPR002885">
    <property type="entry name" value="PPR_rpt"/>
</dbReference>
<dbReference type="Pfam" id="PF20431">
    <property type="entry name" value="E_motif"/>
    <property type="match status" value="1"/>
</dbReference>
<accession>A0AAV3NG33</accession>
<reference evidence="3 4" key="1">
    <citation type="submission" date="2024-01" db="EMBL/GenBank/DDBJ databases">
        <title>The complete chloroplast genome sequence of Lithospermum erythrorhizon: insights into the phylogenetic relationship among Boraginaceae species and the maternal lineages of purple gromwells.</title>
        <authorList>
            <person name="Okada T."/>
            <person name="Watanabe K."/>
        </authorList>
    </citation>
    <scope>NUCLEOTIDE SEQUENCE [LARGE SCALE GENOMIC DNA]</scope>
</reference>
<proteinExistence type="predicted"/>
<evidence type="ECO:0000256" key="2">
    <source>
        <dbReference type="PROSITE-ProRule" id="PRU00708"/>
    </source>
</evidence>
<keyword evidence="4" id="KW-1185">Reference proteome</keyword>
<dbReference type="NCBIfam" id="TIGR00756">
    <property type="entry name" value="PPR"/>
    <property type="match status" value="4"/>
</dbReference>
<dbReference type="AlphaFoldDB" id="A0AAV3NG33"/>
<keyword evidence="1" id="KW-0677">Repeat</keyword>
<dbReference type="FunFam" id="1.25.40.10:FF:000344">
    <property type="entry name" value="Pentatricopeptide repeat-containing protein"/>
    <property type="match status" value="1"/>
</dbReference>
<organism evidence="3 4">
    <name type="scientific">Lithospermum erythrorhizon</name>
    <name type="common">Purple gromwell</name>
    <name type="synonym">Lithospermum officinale var. erythrorhizon</name>
    <dbReference type="NCBI Taxonomy" id="34254"/>
    <lineage>
        <taxon>Eukaryota</taxon>
        <taxon>Viridiplantae</taxon>
        <taxon>Streptophyta</taxon>
        <taxon>Embryophyta</taxon>
        <taxon>Tracheophyta</taxon>
        <taxon>Spermatophyta</taxon>
        <taxon>Magnoliopsida</taxon>
        <taxon>eudicotyledons</taxon>
        <taxon>Gunneridae</taxon>
        <taxon>Pentapetalae</taxon>
        <taxon>asterids</taxon>
        <taxon>lamiids</taxon>
        <taxon>Boraginales</taxon>
        <taxon>Boraginaceae</taxon>
        <taxon>Boraginoideae</taxon>
        <taxon>Lithospermeae</taxon>
        <taxon>Lithospermum</taxon>
    </lineage>
</organism>
<evidence type="ECO:0000313" key="4">
    <source>
        <dbReference type="Proteomes" id="UP001454036"/>
    </source>
</evidence>
<sequence length="581" mass="64928">MSASSFRTILTRFQTIASKKNYFDFKNHLNSCSSLSELKCIHAIIIITGSSQNLFVVTKLVSLACSLSHTMYYARKVFDELPHCRKDVFLWNNVIRGYANLGPCQESIVLYREMHREGVFPDNYTYPFVVRSCAVIAAAVEGREVHCSVIKRALDCDVFVQSALITMYAQCGVMLDARLVFCEMGVRNIVSWTAMISGYVQNGMLEEGLDTLRELVVAGDNKPNAITLASALPACSLSKYFYLGMVIHCYGVKLGLEKDVTLVNGLIAFYGKCGNVKKARSLFNNMEVRSLVSWNAMIAAYEQNDAGSSAIKLFRRMLKERSEFDHITMVSVISACTSLGALGTGEWAYELIKRRELENNVAVINALVDMYAKCGNLDFAKEVFSKLPYRTVVSWTAIIGAFASHGRGEEALNLFQQMKGEGIRPNSLTFISVLTACRHSGLVEEGRQHYESMIEDYSLTPCLEHCACMVDLLGRAGKLIEAYEFIGNMPIQPNAGIWEALLGACRIHSNVELAELIAKQLIRQNCDKISLYVLMKNIYAEAGRWENATRVRMMLEEKELKRTAGRSFVEMVKGSMSDVLS</sequence>
<name>A0AAV3NG33_LITER</name>
<dbReference type="PANTHER" id="PTHR24015:SF517">
    <property type="entry name" value="OS11G0256100 PROTEIN"/>
    <property type="match status" value="1"/>
</dbReference>
<dbReference type="Pfam" id="PF13041">
    <property type="entry name" value="PPR_2"/>
    <property type="match status" value="2"/>
</dbReference>